<accession>A0A1Y6FQ70</accession>
<protein>
    <recommendedName>
        <fullName evidence="1">Swt1-like HEPN domain-containing protein</fullName>
    </recommendedName>
</protein>
<dbReference type="RefSeq" id="WP_086456876.1">
    <property type="nucleotide sequence ID" value="NZ_FXWL01000002.1"/>
</dbReference>
<dbReference type="InterPro" id="IPR041650">
    <property type="entry name" value="HEPN_Swt1"/>
</dbReference>
<evidence type="ECO:0000259" key="1">
    <source>
        <dbReference type="Pfam" id="PF18731"/>
    </source>
</evidence>
<dbReference type="AlphaFoldDB" id="A0A1Y6FQ70"/>
<dbReference type="GeneID" id="303002266"/>
<proteinExistence type="predicted"/>
<sequence length="458" mass="50391">MSSGRDLSKFTGSLASQFAESESMRLARMVRGTDLFGRSVTEEILRQQKLADPFIEHGTTSRALREAIEGTRLFDRKTGLDAYLGGATASEEARKQIFGSFGGTISDVLRVLRDQPDLGGLASAQLKMLERDSALFGTFSRATRWSDAFIGQGSDYSAILGGGRTARDEFDAVRDVAGGLKAAHDHLFGEMPSGPIDRIPGITATKLSLFAGAIDVLGPASSSSQAALHAILGDYSAATAPIHRSYWSRPDERARYYREHNVDEGLVDAETEATVTALVETGVVEGTLSRRGSVTAIIEIGGVRMEISASRAKSGARDAIDAFENQLRRFIETHLAKEAGDKWFIQRVPGEIVARAKEKRREAVRAGETQLTLIHYLDLGELLTILQRADNWKIFGAIFDRKEWLNADIERLNALRRPAMHSRPIDAVQLVEVVTTIRRLAGWMERDPDWLSGWDDDI</sequence>
<reference evidence="3" key="1">
    <citation type="submission" date="2017-04" db="EMBL/GenBank/DDBJ databases">
        <authorList>
            <person name="Varghese N."/>
            <person name="Submissions S."/>
        </authorList>
    </citation>
    <scope>NUCLEOTIDE SEQUENCE [LARGE SCALE GENOMIC DNA]</scope>
    <source>
        <strain evidence="3">UI2</strain>
    </source>
</reference>
<dbReference type="EMBL" id="FXWL01000002">
    <property type="protein sequence ID" value="SMQ76386.1"/>
    <property type="molecule type" value="Genomic_DNA"/>
</dbReference>
<name>A0A1Y6FQ70_9SPHN</name>
<keyword evidence="3" id="KW-1185">Reference proteome</keyword>
<feature type="domain" description="Swt1-like HEPN" evidence="1">
    <location>
        <begin position="319"/>
        <end position="441"/>
    </location>
</feature>
<dbReference type="Proteomes" id="UP000194469">
    <property type="component" value="Unassembled WGS sequence"/>
</dbReference>
<evidence type="ECO:0000313" key="2">
    <source>
        <dbReference type="EMBL" id="SMQ76386.1"/>
    </source>
</evidence>
<gene>
    <name evidence="2" type="ORF">SAMN06295984_1827</name>
</gene>
<dbReference type="Pfam" id="PF18731">
    <property type="entry name" value="HEPN_Swt1"/>
    <property type="match status" value="1"/>
</dbReference>
<organism evidence="2 3">
    <name type="scientific">Sphingopyxis terrae subsp. ummariensis</name>
    <dbReference type="NCBI Taxonomy" id="429001"/>
    <lineage>
        <taxon>Bacteria</taxon>
        <taxon>Pseudomonadati</taxon>
        <taxon>Pseudomonadota</taxon>
        <taxon>Alphaproteobacteria</taxon>
        <taxon>Sphingomonadales</taxon>
        <taxon>Sphingomonadaceae</taxon>
        <taxon>Sphingopyxis</taxon>
    </lineage>
</organism>
<evidence type="ECO:0000313" key="3">
    <source>
        <dbReference type="Proteomes" id="UP000194469"/>
    </source>
</evidence>